<name>M6FVH2_9LEPT</name>
<accession>M6FVH2</accession>
<dbReference type="Proteomes" id="UP000012101">
    <property type="component" value="Unassembled WGS sequence"/>
</dbReference>
<gene>
    <name evidence="1" type="ORF">LEP1GSC038_0119</name>
</gene>
<protein>
    <submittedName>
        <fullName evidence="1">Uncharacterized protein</fullName>
    </submittedName>
</protein>
<reference evidence="1 2" key="1">
    <citation type="submission" date="2013-01" db="EMBL/GenBank/DDBJ databases">
        <authorList>
            <person name="Harkins D.M."/>
            <person name="Durkin A.S."/>
            <person name="Brinkac L.M."/>
            <person name="Haft D.H."/>
            <person name="Selengut J.D."/>
            <person name="Sanka R."/>
            <person name="DePew J."/>
            <person name="Purushe J."/>
            <person name="Hospenthal D.R."/>
            <person name="Murray C.K."/>
            <person name="Pimentel G."/>
            <person name="Wasfy M."/>
            <person name="Vinetz J.M."/>
            <person name="Sutton G.G."/>
            <person name="Nierman W.C."/>
            <person name="Fouts D.E."/>
        </authorList>
    </citation>
    <scope>NUCLEOTIDE SEQUENCE [LARGE SCALE GENOMIC DNA]</scope>
    <source>
        <strain evidence="1 2">2006001855</strain>
    </source>
</reference>
<evidence type="ECO:0000313" key="2">
    <source>
        <dbReference type="Proteomes" id="UP000012101"/>
    </source>
</evidence>
<comment type="caution">
    <text evidence="1">The sequence shown here is derived from an EMBL/GenBank/DDBJ whole genome shotgun (WGS) entry which is preliminary data.</text>
</comment>
<proteinExistence type="predicted"/>
<organism evidence="1 2">
    <name type="scientific">Leptospira weilii str. 2006001855</name>
    <dbReference type="NCBI Taxonomy" id="996804"/>
    <lineage>
        <taxon>Bacteria</taxon>
        <taxon>Pseudomonadati</taxon>
        <taxon>Spirochaetota</taxon>
        <taxon>Spirochaetia</taxon>
        <taxon>Leptospirales</taxon>
        <taxon>Leptospiraceae</taxon>
        <taxon>Leptospira</taxon>
    </lineage>
</organism>
<dbReference type="AlphaFoldDB" id="M6FVH2"/>
<dbReference type="EMBL" id="AFJM02000018">
    <property type="protein sequence ID" value="EMM74054.1"/>
    <property type="molecule type" value="Genomic_DNA"/>
</dbReference>
<sequence length="79" mass="9156">MMVDVDYSGLVSGIEEKFVSEELRIIRENLNGLIPETFQDFLILANYISQKHDREKNNLGHLYADKNFKSADKIEILLL</sequence>
<evidence type="ECO:0000313" key="1">
    <source>
        <dbReference type="EMBL" id="EMM74054.1"/>
    </source>
</evidence>